<keyword evidence="2" id="KW-0732">Signal</keyword>
<feature type="compositionally biased region" description="Acidic residues" evidence="1">
    <location>
        <begin position="93"/>
        <end position="104"/>
    </location>
</feature>
<name>A0AAD9KHN1_RIDPI</name>
<protein>
    <submittedName>
        <fullName evidence="3">Uncharacterized protein</fullName>
    </submittedName>
</protein>
<sequence length="104" mass="11448">MLYFTVLIHIHCLLLLNTYDCDADVDLFGATPFSVVTATTVSPQKQAADDPFGMAAFSPAQQDLDRQIANNDREMLELQDGFSQGLSFGTEDFSLDDLDPLGKK</sequence>
<evidence type="ECO:0000256" key="2">
    <source>
        <dbReference type="SAM" id="SignalP"/>
    </source>
</evidence>
<comment type="caution">
    <text evidence="3">The sequence shown here is derived from an EMBL/GenBank/DDBJ whole genome shotgun (WGS) entry which is preliminary data.</text>
</comment>
<evidence type="ECO:0000313" key="4">
    <source>
        <dbReference type="Proteomes" id="UP001209878"/>
    </source>
</evidence>
<organism evidence="3 4">
    <name type="scientific">Ridgeia piscesae</name>
    <name type="common">Tubeworm</name>
    <dbReference type="NCBI Taxonomy" id="27915"/>
    <lineage>
        <taxon>Eukaryota</taxon>
        <taxon>Metazoa</taxon>
        <taxon>Spiralia</taxon>
        <taxon>Lophotrochozoa</taxon>
        <taxon>Annelida</taxon>
        <taxon>Polychaeta</taxon>
        <taxon>Sedentaria</taxon>
        <taxon>Canalipalpata</taxon>
        <taxon>Sabellida</taxon>
        <taxon>Siboglinidae</taxon>
        <taxon>Ridgeia</taxon>
    </lineage>
</organism>
<reference evidence="3" key="1">
    <citation type="journal article" date="2023" name="Mol. Biol. Evol.">
        <title>Third-Generation Sequencing Reveals the Adaptive Role of the Epigenome in Three Deep-Sea Polychaetes.</title>
        <authorList>
            <person name="Perez M."/>
            <person name="Aroh O."/>
            <person name="Sun Y."/>
            <person name="Lan Y."/>
            <person name="Juniper S.K."/>
            <person name="Young C.R."/>
            <person name="Angers B."/>
            <person name="Qian P.Y."/>
        </authorList>
    </citation>
    <scope>NUCLEOTIDE SEQUENCE</scope>
    <source>
        <strain evidence="3">R07B-5</strain>
    </source>
</reference>
<gene>
    <name evidence="3" type="ORF">NP493_1029g02039</name>
</gene>
<feature type="signal peptide" evidence="2">
    <location>
        <begin position="1"/>
        <end position="23"/>
    </location>
</feature>
<feature type="chain" id="PRO_5042182281" evidence="2">
    <location>
        <begin position="24"/>
        <end position="104"/>
    </location>
</feature>
<dbReference type="EMBL" id="JAODUO010001029">
    <property type="protein sequence ID" value="KAK2171754.1"/>
    <property type="molecule type" value="Genomic_DNA"/>
</dbReference>
<dbReference type="AlphaFoldDB" id="A0AAD9KHN1"/>
<dbReference type="Proteomes" id="UP001209878">
    <property type="component" value="Unassembled WGS sequence"/>
</dbReference>
<evidence type="ECO:0000256" key="1">
    <source>
        <dbReference type="SAM" id="MobiDB-lite"/>
    </source>
</evidence>
<evidence type="ECO:0000313" key="3">
    <source>
        <dbReference type="EMBL" id="KAK2171754.1"/>
    </source>
</evidence>
<keyword evidence="4" id="KW-1185">Reference proteome</keyword>
<accession>A0AAD9KHN1</accession>
<proteinExistence type="predicted"/>
<feature type="region of interest" description="Disordered" evidence="1">
    <location>
        <begin position="85"/>
        <end position="104"/>
    </location>
</feature>